<dbReference type="Pfam" id="PF10165">
    <property type="entry name" value="Ric8"/>
    <property type="match status" value="1"/>
</dbReference>
<dbReference type="InterPro" id="IPR019318">
    <property type="entry name" value="Gua_nucleotide_exch_fac_Ric8"/>
</dbReference>
<evidence type="ECO:0000256" key="1">
    <source>
        <dbReference type="ARBA" id="ARBA00009049"/>
    </source>
</evidence>
<evidence type="ECO:0000313" key="5">
    <source>
        <dbReference type="EMBL" id="KAL0082659.1"/>
    </source>
</evidence>
<evidence type="ECO:0000313" key="6">
    <source>
        <dbReference type="Proteomes" id="UP001448207"/>
    </source>
</evidence>
<dbReference type="SUPFAM" id="SSF48371">
    <property type="entry name" value="ARM repeat"/>
    <property type="match status" value="1"/>
</dbReference>
<dbReference type="EMBL" id="JBCLYO010000015">
    <property type="protein sequence ID" value="KAL0082659.1"/>
    <property type="molecule type" value="Genomic_DNA"/>
</dbReference>
<evidence type="ECO:0000256" key="3">
    <source>
        <dbReference type="ARBA" id="ARBA00023186"/>
    </source>
</evidence>
<dbReference type="InterPro" id="IPR016024">
    <property type="entry name" value="ARM-type_fold"/>
</dbReference>
<feature type="region of interest" description="Disordered" evidence="4">
    <location>
        <begin position="428"/>
        <end position="465"/>
    </location>
</feature>
<reference evidence="5 6" key="1">
    <citation type="submission" date="2024-04" db="EMBL/GenBank/DDBJ databases">
        <title>Symmetric and asymmetric DNA N6-adenine methylation regulates different biological responses in Mucorales.</title>
        <authorList>
            <consortium name="Lawrence Berkeley National Laboratory"/>
            <person name="Lax C."/>
            <person name="Mondo S.J."/>
            <person name="Osorio-Concepcion M."/>
            <person name="Muszewska A."/>
            <person name="Corrochano-Luque M."/>
            <person name="Gutierrez G."/>
            <person name="Riley R."/>
            <person name="Lipzen A."/>
            <person name="Guo J."/>
            <person name="Hundley H."/>
            <person name="Amirebrahimi M."/>
            <person name="Ng V."/>
            <person name="Lorenzo-Gutierrez D."/>
            <person name="Binder U."/>
            <person name="Yang J."/>
            <person name="Song Y."/>
            <person name="Canovas D."/>
            <person name="Navarro E."/>
            <person name="Freitag M."/>
            <person name="Gabaldon T."/>
            <person name="Grigoriev I.V."/>
            <person name="Corrochano L.M."/>
            <person name="Nicolas F.E."/>
            <person name="Garre V."/>
        </authorList>
    </citation>
    <scope>NUCLEOTIDE SEQUENCE [LARGE SCALE GENOMIC DNA]</scope>
    <source>
        <strain evidence="5 6">L51</strain>
    </source>
</reference>
<proteinExistence type="inferred from homology"/>
<organism evidence="5 6">
    <name type="scientific">Phycomyces blakesleeanus</name>
    <dbReference type="NCBI Taxonomy" id="4837"/>
    <lineage>
        <taxon>Eukaryota</taxon>
        <taxon>Fungi</taxon>
        <taxon>Fungi incertae sedis</taxon>
        <taxon>Mucoromycota</taxon>
        <taxon>Mucoromycotina</taxon>
        <taxon>Mucoromycetes</taxon>
        <taxon>Mucorales</taxon>
        <taxon>Phycomycetaceae</taxon>
        <taxon>Phycomyces</taxon>
    </lineage>
</organism>
<dbReference type="Proteomes" id="UP001448207">
    <property type="component" value="Unassembled WGS sequence"/>
</dbReference>
<name>A0ABR3AU82_PHYBL</name>
<feature type="compositionally biased region" description="Polar residues" evidence="4">
    <location>
        <begin position="431"/>
        <end position="445"/>
    </location>
</feature>
<dbReference type="InterPro" id="IPR011989">
    <property type="entry name" value="ARM-like"/>
</dbReference>
<dbReference type="PANTHER" id="PTHR12425:SF5">
    <property type="entry name" value="SYNEMBRYN"/>
    <property type="match status" value="1"/>
</dbReference>
<keyword evidence="2" id="KW-0344">Guanine-nucleotide releasing factor</keyword>
<sequence>MWTAYFDETNVKQCELFEALACAIPTLSQDEKASVVNRLIEDLEKHEEYEWNDKVTLRALEALKLLGRERESAGPLFTERGMRVLCRHAGVLSKRAVDTLCSCEALKCIANCIHLCADVKQYLEKNNILEGCFDLLKLPQLSVDGQFLACRILFFVTVGREDLVEKLISLDIGQCITKICTGHVKTLQSGRSKLSSTSPIHPMSVLSEALKLLFSLMLVDSRRETKETDDKESSAGDTFEPCLGPIFDILFTLPCPEPLPLAPPLSHAVHCLMQFSFEAVESYWKEHQKNGSPALVVETLVDVLSRSVIYLIPNNEPDEVKDSSTVDATLSPLLLVLRTLAKGDLRLRQSLSVLLLPQESDRIQPVHQGTRLPAYLIRLMTCALLPQTRDAVSELLWILCDEQASEFTQQVGYGNAIGFLVNKGIPMAAPTDSNGPRDQNTNPITGQRLEDEDQGPSLADMTDEEKEREAERLFVLFERLKKTGLVDVENPIAKAMRENY</sequence>
<protein>
    <submittedName>
        <fullName evidence="5">Guanine nucleotide exchange factor</fullName>
    </submittedName>
</protein>
<accession>A0ABR3AU82</accession>
<evidence type="ECO:0000256" key="2">
    <source>
        <dbReference type="ARBA" id="ARBA00022658"/>
    </source>
</evidence>
<comment type="caution">
    <text evidence="5">The sequence shown here is derived from an EMBL/GenBank/DDBJ whole genome shotgun (WGS) entry which is preliminary data.</text>
</comment>
<keyword evidence="6" id="KW-1185">Reference proteome</keyword>
<dbReference type="PANTHER" id="PTHR12425">
    <property type="entry name" value="SYNEMBRYN"/>
    <property type="match status" value="1"/>
</dbReference>
<dbReference type="Gene3D" id="1.25.10.10">
    <property type="entry name" value="Leucine-rich Repeat Variant"/>
    <property type="match status" value="1"/>
</dbReference>
<keyword evidence="3" id="KW-0143">Chaperone</keyword>
<comment type="similarity">
    <text evidence="1">Belongs to the synembryn family.</text>
</comment>
<gene>
    <name evidence="5" type="ORF">J3Q64DRAFT_1752578</name>
</gene>
<evidence type="ECO:0000256" key="4">
    <source>
        <dbReference type="SAM" id="MobiDB-lite"/>
    </source>
</evidence>